<dbReference type="GO" id="GO:0031411">
    <property type="term" value="C:gas vesicle"/>
    <property type="evidence" value="ECO:0007669"/>
    <property type="project" value="InterPro"/>
</dbReference>
<dbReference type="Proteomes" id="UP000543224">
    <property type="component" value="Unassembled WGS sequence"/>
</dbReference>
<accession>A0A6V8P580</accession>
<dbReference type="EMBL" id="BLRX01000270">
    <property type="protein sequence ID" value="GFP25936.1"/>
    <property type="molecule type" value="Genomic_DNA"/>
</dbReference>
<protein>
    <submittedName>
        <fullName evidence="1">Uncharacterized protein</fullName>
    </submittedName>
</protein>
<evidence type="ECO:0000313" key="2">
    <source>
        <dbReference type="Proteomes" id="UP000543224"/>
    </source>
</evidence>
<gene>
    <name evidence="1" type="ORF">HKBW3S25_01420</name>
</gene>
<reference evidence="1 2" key="1">
    <citation type="journal article" date="2020" name="Front. Microbiol.">
        <title>Single-cell genomics of novel Actinobacteria with the Wood-Ljungdahl pathway discovered in a serpentinizing system.</title>
        <authorList>
            <person name="Merino N."/>
            <person name="Kawai M."/>
            <person name="Boyd E.S."/>
            <person name="Colman D.R."/>
            <person name="McGlynn S.E."/>
            <person name="Nealson K.H."/>
            <person name="Kurokawa K."/>
            <person name="Hongoh Y."/>
        </authorList>
    </citation>
    <scope>NUCLEOTIDE SEQUENCE [LARGE SCALE GENOMIC DNA]</scope>
    <source>
        <strain evidence="1 2">S25</strain>
    </source>
</reference>
<name>A0A6V8P580_9ACTN</name>
<dbReference type="AlphaFoldDB" id="A0A6V8P580"/>
<feature type="non-terminal residue" evidence="1">
    <location>
        <position position="1"/>
    </location>
</feature>
<dbReference type="GO" id="GO:0031412">
    <property type="term" value="P:gas vesicle organization"/>
    <property type="evidence" value="ECO:0007669"/>
    <property type="project" value="InterPro"/>
</dbReference>
<dbReference type="InterPro" id="IPR009430">
    <property type="entry name" value="GvpL/GvpF"/>
</dbReference>
<dbReference type="Pfam" id="PF06386">
    <property type="entry name" value="GvpL_GvpF"/>
    <property type="match status" value="1"/>
</dbReference>
<comment type="caution">
    <text evidence="1">The sequence shown here is derived from an EMBL/GenBank/DDBJ whole genome shotgun (WGS) entry which is preliminary data.</text>
</comment>
<evidence type="ECO:0000313" key="1">
    <source>
        <dbReference type="EMBL" id="GFP25936.1"/>
    </source>
</evidence>
<proteinExistence type="predicted"/>
<organism evidence="1 2">
    <name type="scientific">Candidatus Hakubella thermalkaliphila</name>
    <dbReference type="NCBI Taxonomy" id="2754717"/>
    <lineage>
        <taxon>Bacteria</taxon>
        <taxon>Bacillati</taxon>
        <taxon>Actinomycetota</taxon>
        <taxon>Actinomycetota incertae sedis</taxon>
        <taxon>Candidatus Hakubellales</taxon>
        <taxon>Candidatus Hakubellaceae</taxon>
        <taxon>Candidatus Hakubella</taxon>
    </lineage>
</organism>
<sequence>AAFLVDRSREKEFDNQIDELSTKYDDRIKFKYVGPVPPCNFVEVKVTWD</sequence>